<dbReference type="PROSITE" id="PS01266">
    <property type="entry name" value="ADENYLOSUCCIN_SYN_1"/>
    <property type="match status" value="1"/>
</dbReference>
<protein>
    <recommendedName>
        <fullName evidence="8 9">Adenylosuccinate synthetase</fullName>
        <shortName evidence="8">AMPSase</shortName>
        <shortName evidence="8">AdSS</shortName>
        <ecNumber evidence="8 9">6.3.4.4</ecNumber>
    </recommendedName>
    <alternativeName>
        <fullName evidence="8">IMP--aspartate ligase</fullName>
    </alternativeName>
</protein>
<dbReference type="Gene3D" id="3.40.440.10">
    <property type="entry name" value="Adenylosuccinate Synthetase, subunit A, domain 1"/>
    <property type="match status" value="1"/>
</dbReference>
<feature type="binding site" description="in other chain" evidence="8">
    <location>
        <position position="306"/>
    </location>
    <ligand>
        <name>IMP</name>
        <dbReference type="ChEBI" id="CHEBI:58053"/>
        <note>ligand shared between dimeric partners</note>
    </ligand>
</feature>
<dbReference type="SUPFAM" id="SSF52540">
    <property type="entry name" value="P-loop containing nucleoside triphosphate hydrolases"/>
    <property type="match status" value="1"/>
</dbReference>
<comment type="similarity">
    <text evidence="8 9">Belongs to the adenylosuccinate synthetase family.</text>
</comment>
<evidence type="ECO:0000256" key="9">
    <source>
        <dbReference type="RuleBase" id="RU000520"/>
    </source>
</evidence>
<dbReference type="EC" id="6.3.4.4" evidence="8 9"/>
<dbReference type="InterPro" id="IPR001114">
    <property type="entry name" value="Adenylosuccinate_synthetase"/>
</dbReference>
<accession>I4AQW8</accession>
<dbReference type="Pfam" id="PF00709">
    <property type="entry name" value="Adenylsucc_synt"/>
    <property type="match status" value="1"/>
</dbReference>
<dbReference type="EMBL" id="CP003345">
    <property type="protein sequence ID" value="AFM06353.1"/>
    <property type="molecule type" value="Genomic_DNA"/>
</dbReference>
<reference evidence="11" key="1">
    <citation type="submission" date="2012-06" db="EMBL/GenBank/DDBJ databases">
        <title>The complete genome of Flexibacter litoralis DSM 6794.</title>
        <authorList>
            <person name="Lucas S."/>
            <person name="Copeland A."/>
            <person name="Lapidus A."/>
            <person name="Glavina del Rio T."/>
            <person name="Dalin E."/>
            <person name="Tice H."/>
            <person name="Bruce D."/>
            <person name="Goodwin L."/>
            <person name="Pitluck S."/>
            <person name="Peters L."/>
            <person name="Ovchinnikova G."/>
            <person name="Lu M."/>
            <person name="Kyrpides N."/>
            <person name="Mavromatis K."/>
            <person name="Ivanova N."/>
            <person name="Brettin T."/>
            <person name="Detter J.C."/>
            <person name="Han C."/>
            <person name="Larimer F."/>
            <person name="Land M."/>
            <person name="Hauser L."/>
            <person name="Markowitz V."/>
            <person name="Cheng J.-F."/>
            <person name="Hugenholtz P."/>
            <person name="Woyke T."/>
            <person name="Wu D."/>
            <person name="Spring S."/>
            <person name="Lang E."/>
            <person name="Kopitz M."/>
            <person name="Brambilla E."/>
            <person name="Klenk H.-P."/>
            <person name="Eisen J.A."/>
        </authorList>
    </citation>
    <scope>NUCLEOTIDE SEQUENCE [LARGE SCALE GENOMIC DNA]</scope>
    <source>
        <strain evidence="11">ATCC 23117 / DSM 6794 / NBRC 15988 / NCIMB 1366 / Sio-4</strain>
    </source>
</reference>
<feature type="binding site" evidence="8">
    <location>
        <position position="11"/>
    </location>
    <ligand>
        <name>Mg(2+)</name>
        <dbReference type="ChEBI" id="CHEBI:18420"/>
    </ligand>
</feature>
<evidence type="ECO:0000256" key="2">
    <source>
        <dbReference type="ARBA" id="ARBA00022598"/>
    </source>
</evidence>
<feature type="binding site" evidence="8">
    <location>
        <begin position="302"/>
        <end position="308"/>
    </location>
    <ligand>
        <name>substrate</name>
    </ligand>
</feature>
<evidence type="ECO:0000256" key="4">
    <source>
        <dbReference type="ARBA" id="ARBA00022741"/>
    </source>
</evidence>
<evidence type="ECO:0000256" key="6">
    <source>
        <dbReference type="ARBA" id="ARBA00022842"/>
    </source>
</evidence>
<keyword evidence="6 8" id="KW-0460">Magnesium</keyword>
<proteinExistence type="inferred from homology"/>
<evidence type="ECO:0000256" key="3">
    <source>
        <dbReference type="ARBA" id="ARBA00022723"/>
    </source>
</evidence>
<dbReference type="PANTHER" id="PTHR11846:SF0">
    <property type="entry name" value="ADENYLOSUCCINATE SYNTHETASE"/>
    <property type="match status" value="1"/>
</dbReference>
<dbReference type="SMART" id="SM00788">
    <property type="entry name" value="Adenylsucc_synt"/>
    <property type="match status" value="1"/>
</dbReference>
<evidence type="ECO:0000313" key="10">
    <source>
        <dbReference type="EMBL" id="AFM06353.1"/>
    </source>
</evidence>
<feature type="binding site" description="in other chain" evidence="8">
    <location>
        <begin position="36"/>
        <end position="39"/>
    </location>
    <ligand>
        <name>IMP</name>
        <dbReference type="ChEBI" id="CHEBI:58053"/>
        <note>ligand shared between dimeric partners</note>
    </ligand>
</feature>
<name>I4AQW8_BERLS</name>
<feature type="binding site" description="in other chain" evidence="8">
    <location>
        <position position="242"/>
    </location>
    <ligand>
        <name>IMP</name>
        <dbReference type="ChEBI" id="CHEBI:58053"/>
        <note>ligand shared between dimeric partners</note>
    </ligand>
</feature>
<dbReference type="InterPro" id="IPR018220">
    <property type="entry name" value="Adenylosuccin_syn_GTP-bd"/>
</dbReference>
<dbReference type="GO" id="GO:0005525">
    <property type="term" value="F:GTP binding"/>
    <property type="evidence" value="ECO:0007669"/>
    <property type="project" value="UniProtKB-UniRule"/>
</dbReference>
<dbReference type="GO" id="GO:0044208">
    <property type="term" value="P:'de novo' AMP biosynthetic process"/>
    <property type="evidence" value="ECO:0007669"/>
    <property type="project" value="UniProtKB-UniRule"/>
</dbReference>
<keyword evidence="7 8" id="KW-0342">GTP-binding</keyword>
<keyword evidence="4 8" id="KW-0547">Nucleotide-binding</keyword>
<organism evidence="10 11">
    <name type="scientific">Bernardetia litoralis (strain ATCC 23117 / DSM 6794 / NBRC 15988 / NCIMB 1366 / Fx l1 / Sio-4)</name>
    <name type="common">Flexibacter litoralis</name>
    <dbReference type="NCBI Taxonomy" id="880071"/>
    <lineage>
        <taxon>Bacteria</taxon>
        <taxon>Pseudomonadati</taxon>
        <taxon>Bacteroidota</taxon>
        <taxon>Cytophagia</taxon>
        <taxon>Cytophagales</taxon>
        <taxon>Bernardetiaceae</taxon>
        <taxon>Bernardetia</taxon>
    </lineage>
</organism>
<dbReference type="HAMAP" id="MF_00011">
    <property type="entry name" value="Adenylosucc_synth"/>
    <property type="match status" value="1"/>
</dbReference>
<comment type="subcellular location">
    <subcellularLocation>
        <location evidence="8">Cytoplasm</location>
    </subcellularLocation>
</comment>
<dbReference type="GO" id="GO:0000287">
    <property type="term" value="F:magnesium ion binding"/>
    <property type="evidence" value="ECO:0007669"/>
    <property type="project" value="UniProtKB-UniRule"/>
</dbReference>
<dbReference type="KEGG" id="fli:Fleli_4057"/>
<gene>
    <name evidence="8" type="primary">purA</name>
    <name evidence="10" type="ordered locus">Fleli_4057</name>
</gene>
<evidence type="ECO:0000256" key="5">
    <source>
        <dbReference type="ARBA" id="ARBA00022755"/>
    </source>
</evidence>
<dbReference type="Gene3D" id="1.10.300.10">
    <property type="entry name" value="Adenylosuccinate Synthetase, subunit A, domain 2"/>
    <property type="match status" value="1"/>
</dbReference>
<dbReference type="UniPathway" id="UPA00075">
    <property type="reaction ID" value="UER00335"/>
</dbReference>
<feature type="binding site" evidence="8">
    <location>
        <position position="141"/>
    </location>
    <ligand>
        <name>IMP</name>
        <dbReference type="ChEBI" id="CHEBI:58053"/>
        <note>ligand shared between dimeric partners</note>
    </ligand>
</feature>
<feature type="binding site" evidence="8">
    <location>
        <begin position="416"/>
        <end position="418"/>
    </location>
    <ligand>
        <name>GTP</name>
        <dbReference type="ChEBI" id="CHEBI:37565"/>
    </ligand>
</feature>
<sequence length="433" mass="47843">MDILLGLQWGDEGKGKIVDFLAPKYDVVARFQGGPNAGHTLFFDGLKHVLHQIPSGIFRPTIQNVVGNGVVLDAVILKREIEALQKLGVDVKKSLFFSKKAQLILPTHRILDAAQEKAKGNNKIGSTLKGISPTYQDKIGRSGLRLGDTLYPNFEERYNTTKTKHLERLGDLNGNASESILPADFGQIEKEFFAAIEFLKEFKMIESEYFVNDAIKANKKVLAEGAQGTLLDIDFGSYPFVTSSNTVSAGACTGLGVAPSKVKEVFGIFKAYCTRVGSGPFPTELEDETGESLRKFGGEFGATTGRPRRCGWLDLPSLNYAVMINGVTQLFMMKADVLTPFDEIKVCTHYKLEDGTITDRVPHDIVTQNIEPIYKTFEGWEDVAEGITSFDQLPKNLQTYIEFIEENVGAPITLVSFGPERNATLMRNELQVI</sequence>
<dbReference type="PATRIC" id="fig|880071.3.peg.4057"/>
<dbReference type="CDD" id="cd03108">
    <property type="entry name" value="AdSS"/>
    <property type="match status" value="1"/>
</dbReference>
<comment type="subunit">
    <text evidence="1 8">Homodimer.</text>
</comment>
<feature type="active site" description="Proton donor" evidence="8">
    <location>
        <position position="39"/>
    </location>
</feature>
<dbReference type="eggNOG" id="COG0104">
    <property type="taxonomic scope" value="Bacteria"/>
</dbReference>
<feature type="binding site" description="in other chain" evidence="8">
    <location>
        <begin position="11"/>
        <end position="14"/>
    </location>
    <ligand>
        <name>IMP</name>
        <dbReference type="ChEBI" id="CHEBI:58053"/>
        <note>ligand shared between dimeric partners</note>
    </ligand>
</feature>
<dbReference type="InterPro" id="IPR027417">
    <property type="entry name" value="P-loop_NTPase"/>
</dbReference>
<evidence type="ECO:0000256" key="8">
    <source>
        <dbReference type="HAMAP-Rule" id="MF_00011"/>
    </source>
</evidence>
<dbReference type="FunFam" id="3.90.170.10:FF:000001">
    <property type="entry name" value="Adenylosuccinate synthetase"/>
    <property type="match status" value="1"/>
</dbReference>
<dbReference type="InterPro" id="IPR042110">
    <property type="entry name" value="Adenylosuccinate_synth_dom2"/>
</dbReference>
<dbReference type="NCBIfam" id="TIGR00184">
    <property type="entry name" value="purA"/>
    <property type="match status" value="1"/>
</dbReference>
<evidence type="ECO:0000256" key="1">
    <source>
        <dbReference type="ARBA" id="ARBA00011738"/>
    </source>
</evidence>
<dbReference type="NCBIfam" id="NF002223">
    <property type="entry name" value="PRK01117.1"/>
    <property type="match status" value="1"/>
</dbReference>
<dbReference type="HOGENOM" id="CLU_029848_0_0_10"/>
<dbReference type="GO" id="GO:0005737">
    <property type="term" value="C:cytoplasm"/>
    <property type="evidence" value="ECO:0007669"/>
    <property type="project" value="UniProtKB-SubCell"/>
</dbReference>
<feature type="binding site" description="in other chain" evidence="8">
    <location>
        <position position="127"/>
    </location>
    <ligand>
        <name>IMP</name>
        <dbReference type="ChEBI" id="CHEBI:58053"/>
        <note>ligand shared between dimeric partners</note>
    </ligand>
</feature>
<comment type="function">
    <text evidence="8">Plays an important role in the de novo pathway of purine nucleotide biosynthesis. Catalyzes the first committed step in the biosynthesis of AMP from IMP.</text>
</comment>
<dbReference type="OrthoDB" id="9807553at2"/>
<feature type="binding site" evidence="8">
    <location>
        <begin position="38"/>
        <end position="40"/>
    </location>
    <ligand>
        <name>GTP</name>
        <dbReference type="ChEBI" id="CHEBI:37565"/>
    </ligand>
</feature>
<evidence type="ECO:0000256" key="7">
    <source>
        <dbReference type="ARBA" id="ARBA00023134"/>
    </source>
</evidence>
<keyword evidence="8" id="KW-0963">Cytoplasm</keyword>
<feature type="binding site" evidence="8">
    <location>
        <position position="38"/>
    </location>
    <ligand>
        <name>Mg(2+)</name>
        <dbReference type="ChEBI" id="CHEBI:18420"/>
    </ligand>
</feature>
<dbReference type="Gene3D" id="3.90.170.10">
    <property type="entry name" value="Adenylosuccinate Synthetase, subunit A, domain 3"/>
    <property type="match status" value="1"/>
</dbReference>
<dbReference type="GO" id="GO:0004019">
    <property type="term" value="F:adenylosuccinate synthase activity"/>
    <property type="evidence" value="ECO:0007669"/>
    <property type="project" value="UniProtKB-UniRule"/>
</dbReference>
<keyword evidence="2 8" id="KW-0436">Ligase</keyword>
<keyword evidence="3 8" id="KW-0479">Metal-binding</keyword>
<feature type="binding site" evidence="8">
    <location>
        <position position="308"/>
    </location>
    <ligand>
        <name>GTP</name>
        <dbReference type="ChEBI" id="CHEBI:37565"/>
    </ligand>
</feature>
<feature type="binding site" description="in other chain" evidence="8">
    <location>
        <position position="227"/>
    </location>
    <ligand>
        <name>IMP</name>
        <dbReference type="ChEBI" id="CHEBI:58053"/>
        <note>ligand shared between dimeric partners</note>
    </ligand>
</feature>
<dbReference type="PANTHER" id="PTHR11846">
    <property type="entry name" value="ADENYLOSUCCINATE SYNTHETASE"/>
    <property type="match status" value="1"/>
</dbReference>
<feature type="active site" description="Proton acceptor" evidence="8">
    <location>
        <position position="11"/>
    </location>
</feature>
<dbReference type="STRING" id="880071.Fleli_4057"/>
<dbReference type="InterPro" id="IPR042109">
    <property type="entry name" value="Adenylosuccinate_synth_dom1"/>
</dbReference>
<comment type="catalytic activity">
    <reaction evidence="8 9">
        <text>IMP + L-aspartate + GTP = N(6)-(1,2-dicarboxyethyl)-AMP + GDP + phosphate + 2 H(+)</text>
        <dbReference type="Rhea" id="RHEA:15753"/>
        <dbReference type="ChEBI" id="CHEBI:15378"/>
        <dbReference type="ChEBI" id="CHEBI:29991"/>
        <dbReference type="ChEBI" id="CHEBI:37565"/>
        <dbReference type="ChEBI" id="CHEBI:43474"/>
        <dbReference type="ChEBI" id="CHEBI:57567"/>
        <dbReference type="ChEBI" id="CHEBI:58053"/>
        <dbReference type="ChEBI" id="CHEBI:58189"/>
        <dbReference type="EC" id="6.3.4.4"/>
    </reaction>
</comment>
<keyword evidence="11" id="KW-1185">Reference proteome</keyword>
<dbReference type="RefSeq" id="WP_014799776.1">
    <property type="nucleotide sequence ID" value="NC_018018.1"/>
</dbReference>
<dbReference type="Proteomes" id="UP000006054">
    <property type="component" value="Chromosome"/>
</dbReference>
<dbReference type="GO" id="GO:0046040">
    <property type="term" value="P:IMP metabolic process"/>
    <property type="evidence" value="ECO:0007669"/>
    <property type="project" value="TreeGrafter"/>
</dbReference>
<keyword evidence="5 8" id="KW-0658">Purine biosynthesis</keyword>
<dbReference type="InterPro" id="IPR042111">
    <property type="entry name" value="Adenylosuccinate_synth_dom3"/>
</dbReference>
<feature type="binding site" evidence="8">
    <location>
        <begin position="10"/>
        <end position="16"/>
    </location>
    <ligand>
        <name>GTP</name>
        <dbReference type="ChEBI" id="CHEBI:37565"/>
    </ligand>
</feature>
<feature type="binding site" evidence="8">
    <location>
        <begin position="334"/>
        <end position="336"/>
    </location>
    <ligand>
        <name>GTP</name>
        <dbReference type="ChEBI" id="CHEBI:37565"/>
    </ligand>
</feature>
<dbReference type="AlphaFoldDB" id="I4AQW8"/>
<comment type="pathway">
    <text evidence="8 9">Purine metabolism; AMP biosynthesis via de novo pathway; AMP from IMP: step 1/2.</text>
</comment>
<evidence type="ECO:0000313" key="11">
    <source>
        <dbReference type="Proteomes" id="UP000006054"/>
    </source>
</evidence>
<comment type="cofactor">
    <cofactor evidence="8">
        <name>Mg(2+)</name>
        <dbReference type="ChEBI" id="CHEBI:18420"/>
    </cofactor>
    <text evidence="8">Binds 1 Mg(2+) ion per subunit.</text>
</comment>